<name>A0A397S282_9GLOM</name>
<organism evidence="1 2">
    <name type="scientific">Glomus cerebriforme</name>
    <dbReference type="NCBI Taxonomy" id="658196"/>
    <lineage>
        <taxon>Eukaryota</taxon>
        <taxon>Fungi</taxon>
        <taxon>Fungi incertae sedis</taxon>
        <taxon>Mucoromycota</taxon>
        <taxon>Glomeromycotina</taxon>
        <taxon>Glomeromycetes</taxon>
        <taxon>Glomerales</taxon>
        <taxon>Glomeraceae</taxon>
        <taxon>Glomus</taxon>
    </lineage>
</organism>
<dbReference type="OrthoDB" id="2335776at2759"/>
<evidence type="ECO:0000313" key="2">
    <source>
        <dbReference type="Proteomes" id="UP000265703"/>
    </source>
</evidence>
<dbReference type="AlphaFoldDB" id="A0A397S282"/>
<evidence type="ECO:0000313" key="1">
    <source>
        <dbReference type="EMBL" id="RIA80513.1"/>
    </source>
</evidence>
<dbReference type="EMBL" id="QKYT01000952">
    <property type="protein sequence ID" value="RIA80513.1"/>
    <property type="molecule type" value="Genomic_DNA"/>
</dbReference>
<proteinExistence type="predicted"/>
<protein>
    <submittedName>
        <fullName evidence="1">Uncharacterized protein</fullName>
    </submittedName>
</protein>
<comment type="caution">
    <text evidence="1">The sequence shown here is derived from an EMBL/GenBank/DDBJ whole genome shotgun (WGS) entry which is preliminary data.</text>
</comment>
<sequence>MSDDEIDTEMEEGYNEFIKEYGLRENWRNETWDDWDDWDDLFLHNQNLLENKGALFDVFLQSNAFYLPQILSLIELPYSAEELRWEICHVV</sequence>
<reference evidence="1 2" key="1">
    <citation type="submission" date="2018-06" db="EMBL/GenBank/DDBJ databases">
        <title>Comparative genomics reveals the genomic features of Rhizophagus irregularis, R. cerebriforme, R. diaphanum and Gigaspora rosea, and their symbiotic lifestyle signature.</title>
        <authorList>
            <person name="Morin E."/>
            <person name="San Clemente H."/>
            <person name="Chen E.C.H."/>
            <person name="De La Providencia I."/>
            <person name="Hainaut M."/>
            <person name="Kuo A."/>
            <person name="Kohler A."/>
            <person name="Murat C."/>
            <person name="Tang N."/>
            <person name="Roy S."/>
            <person name="Loubradou J."/>
            <person name="Henrissat B."/>
            <person name="Grigoriev I.V."/>
            <person name="Corradi N."/>
            <person name="Roux C."/>
            <person name="Martin F.M."/>
        </authorList>
    </citation>
    <scope>NUCLEOTIDE SEQUENCE [LARGE SCALE GENOMIC DNA]</scope>
    <source>
        <strain evidence="1 2">DAOM 227022</strain>
    </source>
</reference>
<accession>A0A397S282</accession>
<dbReference type="Proteomes" id="UP000265703">
    <property type="component" value="Unassembled WGS sequence"/>
</dbReference>
<gene>
    <name evidence="1" type="ORF">C1645_838570</name>
</gene>
<keyword evidence="2" id="KW-1185">Reference proteome</keyword>